<dbReference type="Proteomes" id="UP000284403">
    <property type="component" value="Unassembled WGS sequence"/>
</dbReference>
<dbReference type="RefSeq" id="XP_029223167.1">
    <property type="nucleotide sequence ID" value="XM_029376709.1"/>
</dbReference>
<name>A0A3R7JRR2_9TRYP</name>
<keyword evidence="3" id="KW-1185">Reference proteome</keyword>
<dbReference type="OrthoDB" id="259421at2759"/>
<evidence type="ECO:0000256" key="1">
    <source>
        <dbReference type="SAM" id="MobiDB-lite"/>
    </source>
</evidence>
<proteinExistence type="predicted"/>
<sequence length="477" mass="51571">MSSTAAYRDFDYERRFGDVKRLEKAVTHFSQAVGRGMIAMKEIASSFEAVGGVLAEMTSANSVATQYMESKVLSPENRSSSTEQHAFAATPSTTSPAAACLPGWDSVSMLGASVAPGSHIDDDAAAQMHRLTVLFAEEARRLNEGQPFLLYNTGVHRDVVNRLLPIVEHLKAADAVAKKRDEALAKYQKYKSLVEKREQHYAKKGKAFVDHDGYKKAAEKRDEAWKAYAAARGKFYDAYRLLMEVHGHAVAHIVHRYLTLNGGYLRELLSAIESVLPTMEQIYPTNIEFGSQAPSILSAVALLNHNAPGATAPGKEGNSAEKEPHVSGAIAEEGKNGDVQRLNSGGLDAYDMKQWEQLPELQSDGEKAKSLPTPLPGAVEEAGGVVEEEVGDSHRESGVFASVATASAKRANSQSQEVAMGAHDVKGLDEIVTRSTLDSIRLPREHVPASELGPRGSEYEGGSGQKKGNTVYKDPHA</sequence>
<gene>
    <name evidence="2" type="ORF">Tco025E_09906</name>
</gene>
<dbReference type="GeneID" id="40323517"/>
<dbReference type="EMBL" id="MKKU01001364">
    <property type="protein sequence ID" value="RNE95826.1"/>
    <property type="molecule type" value="Genomic_DNA"/>
</dbReference>
<evidence type="ECO:0000313" key="3">
    <source>
        <dbReference type="Proteomes" id="UP000284403"/>
    </source>
</evidence>
<reference evidence="2 3" key="1">
    <citation type="journal article" date="2018" name="BMC Genomics">
        <title>Genomic comparison of Trypanosoma conorhini and Trypanosoma rangeli to Trypanosoma cruzi strains of high and low virulence.</title>
        <authorList>
            <person name="Bradwell K.R."/>
            <person name="Koparde V.N."/>
            <person name="Matveyev A.V."/>
            <person name="Serrano M.G."/>
            <person name="Alves J.M."/>
            <person name="Parikh H."/>
            <person name="Huang B."/>
            <person name="Lee V."/>
            <person name="Espinosa-Alvarez O."/>
            <person name="Ortiz P.A."/>
            <person name="Costa-Martins A.G."/>
            <person name="Teixeira M.M."/>
            <person name="Buck G.A."/>
        </authorList>
    </citation>
    <scope>NUCLEOTIDE SEQUENCE [LARGE SCALE GENOMIC DNA]</scope>
    <source>
        <strain evidence="2 3">025E</strain>
    </source>
</reference>
<dbReference type="PANTHER" id="PTHR38148:SF3">
    <property type="entry name" value="BAR DOMAIN-CONTAINING PROTEIN"/>
    <property type="match status" value="1"/>
</dbReference>
<dbReference type="PANTHER" id="PTHR38148">
    <property type="entry name" value="BAR DOMAIN-CONTAINING PROTEIN"/>
    <property type="match status" value="1"/>
</dbReference>
<evidence type="ECO:0000313" key="2">
    <source>
        <dbReference type="EMBL" id="RNE95826.1"/>
    </source>
</evidence>
<feature type="region of interest" description="Disordered" evidence="1">
    <location>
        <begin position="308"/>
        <end position="345"/>
    </location>
</feature>
<dbReference type="Gene3D" id="1.20.1270.60">
    <property type="entry name" value="Arfaptin homology (AH) domain/BAR domain"/>
    <property type="match status" value="1"/>
</dbReference>
<evidence type="ECO:0008006" key="4">
    <source>
        <dbReference type="Google" id="ProtNLM"/>
    </source>
</evidence>
<comment type="caution">
    <text evidence="2">The sequence shown here is derived from an EMBL/GenBank/DDBJ whole genome shotgun (WGS) entry which is preliminary data.</text>
</comment>
<dbReference type="AlphaFoldDB" id="A0A3R7JRR2"/>
<feature type="region of interest" description="Disordered" evidence="1">
    <location>
        <begin position="435"/>
        <end position="477"/>
    </location>
</feature>
<protein>
    <recommendedName>
        <fullName evidence="4">BAR domain-containing protein</fullName>
    </recommendedName>
</protein>
<dbReference type="SUPFAM" id="SSF103657">
    <property type="entry name" value="BAR/IMD domain-like"/>
    <property type="match status" value="1"/>
</dbReference>
<feature type="region of interest" description="Disordered" evidence="1">
    <location>
        <begin position="74"/>
        <end position="95"/>
    </location>
</feature>
<organism evidence="2 3">
    <name type="scientific">Trypanosoma conorhini</name>
    <dbReference type="NCBI Taxonomy" id="83891"/>
    <lineage>
        <taxon>Eukaryota</taxon>
        <taxon>Discoba</taxon>
        <taxon>Euglenozoa</taxon>
        <taxon>Kinetoplastea</taxon>
        <taxon>Metakinetoplastina</taxon>
        <taxon>Trypanosomatida</taxon>
        <taxon>Trypanosomatidae</taxon>
        <taxon>Trypanosoma</taxon>
    </lineage>
</organism>
<accession>A0A3R7JRR2</accession>
<dbReference type="InterPro" id="IPR027267">
    <property type="entry name" value="AH/BAR_dom_sf"/>
</dbReference>